<dbReference type="Pfam" id="PF11249">
    <property type="entry name" value="DUF3047"/>
    <property type="match status" value="1"/>
</dbReference>
<dbReference type="Proteomes" id="UP000011864">
    <property type="component" value="Chromosome"/>
</dbReference>
<dbReference type="EMBL" id="CP003837">
    <property type="protein sequence ID" value="AGH44747.1"/>
    <property type="molecule type" value="Genomic_DNA"/>
</dbReference>
<gene>
    <name evidence="1" type="ORF">C427_2638</name>
</gene>
<evidence type="ECO:0000313" key="1">
    <source>
        <dbReference type="EMBL" id="AGH44747.1"/>
    </source>
</evidence>
<dbReference type="AlphaFoldDB" id="M4S219"/>
<keyword evidence="2" id="KW-1185">Reference proteome</keyword>
<organism evidence="1 2">
    <name type="scientific">Paraglaciecola psychrophila 170</name>
    <dbReference type="NCBI Taxonomy" id="1129794"/>
    <lineage>
        <taxon>Bacteria</taxon>
        <taxon>Pseudomonadati</taxon>
        <taxon>Pseudomonadota</taxon>
        <taxon>Gammaproteobacteria</taxon>
        <taxon>Alteromonadales</taxon>
        <taxon>Alteromonadaceae</taxon>
        <taxon>Paraglaciecola</taxon>
    </lineage>
</organism>
<proteinExistence type="predicted"/>
<name>M4S219_9ALTE</name>
<reference evidence="1 2" key="1">
    <citation type="journal article" date="2013" name="Genome Announc.">
        <title>Complete Genome Sequence of Glaciecola psychrophila Strain 170T.</title>
        <authorList>
            <person name="Yin J."/>
            <person name="Chen J."/>
            <person name="Liu G."/>
            <person name="Yu Y."/>
            <person name="Song L."/>
            <person name="Wang X."/>
            <person name="Qu X."/>
        </authorList>
    </citation>
    <scope>NUCLEOTIDE SEQUENCE [LARGE SCALE GENOMIC DNA]</scope>
    <source>
        <strain evidence="1 2">170</strain>
    </source>
</reference>
<sequence length="83" mass="9932">MLWKTKSLNYVWSSNQDKGLIWDNPFAGSSIKIMSIRGKGFEKGKWYQEKRNVYQDLIDVFGDKGSQEANQKTYRYYSHYDRH</sequence>
<evidence type="ECO:0000313" key="2">
    <source>
        <dbReference type="Proteomes" id="UP000011864"/>
    </source>
</evidence>
<accession>M4S219</accession>
<dbReference type="RefSeq" id="WP_015430825.1">
    <property type="nucleotide sequence ID" value="NC_020514.1"/>
</dbReference>
<protein>
    <submittedName>
        <fullName evidence="1">Uncharacterized protein</fullName>
    </submittedName>
</protein>
<dbReference type="STRING" id="1129794.C427_2638"/>
<dbReference type="InterPro" id="IPR021409">
    <property type="entry name" value="DUF3047"/>
</dbReference>
<dbReference type="KEGG" id="gps:C427_2638"/>
<dbReference type="HOGENOM" id="CLU_2539527_0_0_6"/>
<dbReference type="PATRIC" id="fig|1129794.4.peg.2617"/>